<evidence type="ECO:0000313" key="2">
    <source>
        <dbReference type="EMBL" id="VEL06922.1"/>
    </source>
</evidence>
<dbReference type="OrthoDB" id="10676604at2759"/>
<dbReference type="AlphaFoldDB" id="A0A448WAC4"/>
<keyword evidence="1" id="KW-1133">Transmembrane helix</keyword>
<evidence type="ECO:0000256" key="1">
    <source>
        <dbReference type="SAM" id="Phobius"/>
    </source>
</evidence>
<keyword evidence="1" id="KW-0812">Transmembrane</keyword>
<accession>A0A448WAC4</accession>
<gene>
    <name evidence="2" type="ORF">PXEA_LOCUS362</name>
</gene>
<keyword evidence="1" id="KW-0472">Membrane</keyword>
<dbReference type="Proteomes" id="UP000784294">
    <property type="component" value="Unassembled WGS sequence"/>
</dbReference>
<proteinExistence type="predicted"/>
<feature type="transmembrane region" description="Helical" evidence="1">
    <location>
        <begin position="55"/>
        <end position="73"/>
    </location>
</feature>
<dbReference type="EMBL" id="CAAALY010000644">
    <property type="protein sequence ID" value="VEL06922.1"/>
    <property type="molecule type" value="Genomic_DNA"/>
</dbReference>
<reference evidence="2" key="1">
    <citation type="submission" date="2018-11" db="EMBL/GenBank/DDBJ databases">
        <authorList>
            <consortium name="Pathogen Informatics"/>
        </authorList>
    </citation>
    <scope>NUCLEOTIDE SEQUENCE</scope>
</reference>
<keyword evidence="3" id="KW-1185">Reference proteome</keyword>
<name>A0A448WAC4_9PLAT</name>
<sequence>MQSQSPFAGSVQQLAGRRVHPTPSDYHHSQQHLVLPPSRSTILTISLTSSPLVTVLYAFPIAFIVVPCLFLFVKATKTALLPNAELSLPHRTSLCFTSEMLISRDSLLAARRDLVDLQFAVKVVPSLGTLLRRPATKRNFISGTSNHLLNTLSSPASSQPSGGIPLAGQTAWHANAGAQGSNPGYRLASGPGGTGTNNSDVGITAGLSQLRRRILDYSVVSHIWLSELEAGEICYLSQSRKRLKDTLGLKQVGRVDFPTVYVSMDIEVSTTAESSAGYRMSPSKLSKALKVSFMALTLLPSSASIRIEESRFK</sequence>
<evidence type="ECO:0000313" key="3">
    <source>
        <dbReference type="Proteomes" id="UP000784294"/>
    </source>
</evidence>
<comment type="caution">
    <text evidence="2">The sequence shown here is derived from an EMBL/GenBank/DDBJ whole genome shotgun (WGS) entry which is preliminary data.</text>
</comment>
<protein>
    <submittedName>
        <fullName evidence="2">Uncharacterized protein</fullName>
    </submittedName>
</protein>
<organism evidence="2 3">
    <name type="scientific">Protopolystoma xenopodis</name>
    <dbReference type="NCBI Taxonomy" id="117903"/>
    <lineage>
        <taxon>Eukaryota</taxon>
        <taxon>Metazoa</taxon>
        <taxon>Spiralia</taxon>
        <taxon>Lophotrochozoa</taxon>
        <taxon>Platyhelminthes</taxon>
        <taxon>Monogenea</taxon>
        <taxon>Polyopisthocotylea</taxon>
        <taxon>Polystomatidea</taxon>
        <taxon>Polystomatidae</taxon>
        <taxon>Protopolystoma</taxon>
    </lineage>
</organism>